<organism evidence="2 3">
    <name type="scientific">Desulfitobacterium metallireducens DSM 15288</name>
    <dbReference type="NCBI Taxonomy" id="871968"/>
    <lineage>
        <taxon>Bacteria</taxon>
        <taxon>Bacillati</taxon>
        <taxon>Bacillota</taxon>
        <taxon>Clostridia</taxon>
        <taxon>Eubacteriales</taxon>
        <taxon>Desulfitobacteriaceae</taxon>
        <taxon>Desulfitobacterium</taxon>
    </lineage>
</organism>
<evidence type="ECO:0000256" key="1">
    <source>
        <dbReference type="SAM" id="Phobius"/>
    </source>
</evidence>
<gene>
    <name evidence="2" type="ORF">DESME_02110</name>
</gene>
<keyword evidence="1" id="KW-0812">Transmembrane</keyword>
<dbReference type="STRING" id="871968.DESME_02110"/>
<reference evidence="2 3" key="1">
    <citation type="submission" date="2013-12" db="EMBL/GenBank/DDBJ databases">
        <authorList>
            <consortium name="DOE Joint Genome Institute"/>
            <person name="Smidt H."/>
            <person name="Huntemann M."/>
            <person name="Han J."/>
            <person name="Chen A."/>
            <person name="Kyrpides N."/>
            <person name="Mavromatis K."/>
            <person name="Markowitz V."/>
            <person name="Palaniappan K."/>
            <person name="Ivanova N."/>
            <person name="Schaumberg A."/>
            <person name="Pati A."/>
            <person name="Liolios K."/>
            <person name="Nordberg H.P."/>
            <person name="Cantor M.N."/>
            <person name="Hua S.X."/>
            <person name="Woyke T."/>
        </authorList>
    </citation>
    <scope>NUCLEOTIDE SEQUENCE [LARGE SCALE GENOMIC DNA]</scope>
    <source>
        <strain evidence="3">DSM 15288</strain>
    </source>
</reference>
<keyword evidence="1" id="KW-1133">Transmembrane helix</keyword>
<name>W0EFW4_9FIRM</name>
<accession>W0EFW4</accession>
<dbReference type="AlphaFoldDB" id="W0EFW4"/>
<keyword evidence="1" id="KW-0472">Membrane</keyword>
<dbReference type="EMBL" id="CP007032">
    <property type="protein sequence ID" value="AHF08408.1"/>
    <property type="molecule type" value="Genomic_DNA"/>
</dbReference>
<dbReference type="KEGG" id="dmt:DESME_02110"/>
<proteinExistence type="predicted"/>
<sequence>MQLIKCVGQKRDKEETKIESIIYWFPFWVVFIIYYKVFRIADDVREIKKILKEQNINERNE</sequence>
<dbReference type="Proteomes" id="UP000010847">
    <property type="component" value="Chromosome"/>
</dbReference>
<protein>
    <submittedName>
        <fullName evidence="2">Uncharacterized protein</fullName>
    </submittedName>
</protein>
<dbReference type="HOGENOM" id="CLU_2914955_0_0_9"/>
<evidence type="ECO:0000313" key="2">
    <source>
        <dbReference type="EMBL" id="AHF08408.1"/>
    </source>
</evidence>
<feature type="transmembrane region" description="Helical" evidence="1">
    <location>
        <begin position="21"/>
        <end position="38"/>
    </location>
</feature>
<evidence type="ECO:0000313" key="3">
    <source>
        <dbReference type="Proteomes" id="UP000010847"/>
    </source>
</evidence>
<keyword evidence="3" id="KW-1185">Reference proteome</keyword>